<evidence type="ECO:0000313" key="2">
    <source>
        <dbReference type="Proteomes" id="UP001164539"/>
    </source>
</evidence>
<organism evidence="1 2">
    <name type="scientific">Melia azedarach</name>
    <name type="common">Chinaberry tree</name>
    <dbReference type="NCBI Taxonomy" id="155640"/>
    <lineage>
        <taxon>Eukaryota</taxon>
        <taxon>Viridiplantae</taxon>
        <taxon>Streptophyta</taxon>
        <taxon>Embryophyta</taxon>
        <taxon>Tracheophyta</taxon>
        <taxon>Spermatophyta</taxon>
        <taxon>Magnoliopsida</taxon>
        <taxon>eudicotyledons</taxon>
        <taxon>Gunneridae</taxon>
        <taxon>Pentapetalae</taxon>
        <taxon>rosids</taxon>
        <taxon>malvids</taxon>
        <taxon>Sapindales</taxon>
        <taxon>Meliaceae</taxon>
        <taxon>Melia</taxon>
    </lineage>
</organism>
<comment type="caution">
    <text evidence="1">The sequence shown here is derived from an EMBL/GenBank/DDBJ whole genome shotgun (WGS) entry which is preliminary data.</text>
</comment>
<reference evidence="1 2" key="1">
    <citation type="journal article" date="2023" name="Science">
        <title>Complex scaffold remodeling in plant triterpene biosynthesis.</title>
        <authorList>
            <person name="De La Pena R."/>
            <person name="Hodgson H."/>
            <person name="Liu J.C."/>
            <person name="Stephenson M.J."/>
            <person name="Martin A.C."/>
            <person name="Owen C."/>
            <person name="Harkess A."/>
            <person name="Leebens-Mack J."/>
            <person name="Jimenez L.E."/>
            <person name="Osbourn A."/>
            <person name="Sattely E.S."/>
        </authorList>
    </citation>
    <scope>NUCLEOTIDE SEQUENCE [LARGE SCALE GENOMIC DNA]</scope>
    <source>
        <strain evidence="2">cv. JPN11</strain>
        <tissue evidence="1">Leaf</tissue>
    </source>
</reference>
<evidence type="ECO:0000313" key="1">
    <source>
        <dbReference type="EMBL" id="KAJ4718949.1"/>
    </source>
</evidence>
<accession>A0ACC1Y7I6</accession>
<protein>
    <submittedName>
        <fullName evidence="1">NB-ARC domain-containing disease resistance protein</fullName>
    </submittedName>
</protein>
<dbReference type="EMBL" id="CM051398">
    <property type="protein sequence ID" value="KAJ4718949.1"/>
    <property type="molecule type" value="Genomic_DNA"/>
</dbReference>
<sequence>MKDESVRLWLQQLKYASYNMDDVLDEWNTARLKLKMEGVDDDENALVPKKMTCGMKIIVNGNHATVA</sequence>
<proteinExistence type="predicted"/>
<name>A0ACC1Y7I6_MELAZ</name>
<gene>
    <name evidence="1" type="ORF">OWV82_010576</name>
</gene>
<dbReference type="Proteomes" id="UP001164539">
    <property type="component" value="Chromosome 5"/>
</dbReference>
<keyword evidence="2" id="KW-1185">Reference proteome</keyword>